<reference evidence="1 2" key="1">
    <citation type="journal article" date="2019" name="Sci. Rep.">
        <title>Orb-weaving spider Araneus ventricosus genome elucidates the spidroin gene catalogue.</title>
        <authorList>
            <person name="Kono N."/>
            <person name="Nakamura H."/>
            <person name="Ohtoshi R."/>
            <person name="Moran D.A.P."/>
            <person name="Shinohara A."/>
            <person name="Yoshida Y."/>
            <person name="Fujiwara M."/>
            <person name="Mori M."/>
            <person name="Tomita M."/>
            <person name="Arakawa K."/>
        </authorList>
    </citation>
    <scope>NUCLEOTIDE SEQUENCE [LARGE SCALE GENOMIC DNA]</scope>
</reference>
<protein>
    <submittedName>
        <fullName evidence="1">Uncharacterized protein</fullName>
    </submittedName>
</protein>
<evidence type="ECO:0000313" key="2">
    <source>
        <dbReference type="Proteomes" id="UP000499080"/>
    </source>
</evidence>
<gene>
    <name evidence="1" type="ORF">AVEN_24927_1</name>
</gene>
<keyword evidence="2" id="KW-1185">Reference proteome</keyword>
<accession>A0A4Y2U4I2</accession>
<dbReference type="Proteomes" id="UP000499080">
    <property type="component" value="Unassembled WGS sequence"/>
</dbReference>
<evidence type="ECO:0000313" key="1">
    <source>
        <dbReference type="EMBL" id="GBO06570.1"/>
    </source>
</evidence>
<organism evidence="1 2">
    <name type="scientific">Araneus ventricosus</name>
    <name type="common">Orbweaver spider</name>
    <name type="synonym">Epeira ventricosa</name>
    <dbReference type="NCBI Taxonomy" id="182803"/>
    <lineage>
        <taxon>Eukaryota</taxon>
        <taxon>Metazoa</taxon>
        <taxon>Ecdysozoa</taxon>
        <taxon>Arthropoda</taxon>
        <taxon>Chelicerata</taxon>
        <taxon>Arachnida</taxon>
        <taxon>Araneae</taxon>
        <taxon>Araneomorphae</taxon>
        <taxon>Entelegynae</taxon>
        <taxon>Araneoidea</taxon>
        <taxon>Araneidae</taxon>
        <taxon>Araneus</taxon>
    </lineage>
</organism>
<comment type="caution">
    <text evidence="1">The sequence shown here is derived from an EMBL/GenBank/DDBJ whole genome shotgun (WGS) entry which is preliminary data.</text>
</comment>
<dbReference type="AlphaFoldDB" id="A0A4Y2U4I2"/>
<sequence length="122" mass="14156">MCCWITSVITFPKGHNRWKVPSLKESGLRLPKFLWVDVSSGGELFSTVSTGTVGSICFDPRIPDAVRIDFWVIVLLPWFRYSNSLYNSCSRKIMQCGGEFPICLKEELSEFDVFRNKWRSYF</sequence>
<proteinExistence type="predicted"/>
<name>A0A4Y2U4I2_ARAVE</name>
<dbReference type="EMBL" id="BGPR01032865">
    <property type="protein sequence ID" value="GBO06570.1"/>
    <property type="molecule type" value="Genomic_DNA"/>
</dbReference>